<keyword evidence="3 5" id="KW-0547">Nucleotide-binding</keyword>
<feature type="binding site" evidence="5">
    <location>
        <position position="234"/>
    </location>
    <ligand>
        <name>ATP</name>
        <dbReference type="ChEBI" id="CHEBI:30616"/>
    </ligand>
</feature>
<feature type="binding site" evidence="5">
    <location>
        <position position="188"/>
    </location>
    <ligand>
        <name>Zn(2+)</name>
        <dbReference type="ChEBI" id="CHEBI:29105"/>
        <note>structural</note>
    </ligand>
</feature>
<comment type="function">
    <text evidence="5">Catalyzes the reversible transfer of the terminal phosphate group between ATP and AMP. Plays an important role in cellular energy homeostasis and in adenine nucleotide metabolism.</text>
</comment>
<dbReference type="GO" id="GO:0005524">
    <property type="term" value="F:ATP binding"/>
    <property type="evidence" value="ECO:0007669"/>
    <property type="project" value="UniProtKB-UniRule"/>
</dbReference>
<accession>A0A2H0TFE7</accession>
<dbReference type="AlphaFoldDB" id="A0A2H0TFE7"/>
<evidence type="ECO:0000256" key="2">
    <source>
        <dbReference type="ARBA" id="ARBA00022727"/>
    </source>
</evidence>
<comment type="caution">
    <text evidence="5">Lacks conserved residue(s) required for the propagation of feature annotation.</text>
</comment>
<feature type="binding site" evidence="5">
    <location>
        <position position="206"/>
    </location>
    <ligand>
        <name>AMP</name>
        <dbReference type="ChEBI" id="CHEBI:456215"/>
    </ligand>
</feature>
<dbReference type="UniPathway" id="UPA00588">
    <property type="reaction ID" value="UER00649"/>
</dbReference>
<evidence type="ECO:0000256" key="3">
    <source>
        <dbReference type="ARBA" id="ARBA00022741"/>
    </source>
</evidence>
<keyword evidence="5" id="KW-0963">Cytoplasm</keyword>
<feature type="binding site" evidence="5">
    <location>
        <position position="195"/>
    </location>
    <ligand>
        <name>AMP</name>
        <dbReference type="ChEBI" id="CHEBI:456215"/>
    </ligand>
</feature>
<dbReference type="HAMAP" id="MF_00235">
    <property type="entry name" value="Adenylate_kinase_Adk"/>
    <property type="match status" value="1"/>
</dbReference>
<feature type="binding site" evidence="5">
    <location>
        <position position="163"/>
    </location>
    <ligand>
        <name>ATP</name>
        <dbReference type="ChEBI" id="CHEBI:30616"/>
    </ligand>
</feature>
<feature type="binding site" evidence="5">
    <location>
        <position position="48"/>
    </location>
    <ligand>
        <name>AMP</name>
        <dbReference type="ChEBI" id="CHEBI:456215"/>
    </ligand>
</feature>
<dbReference type="SUPFAM" id="SSF52540">
    <property type="entry name" value="P-loop containing nucleoside triphosphate hydrolases"/>
    <property type="match status" value="1"/>
</dbReference>
<comment type="caution">
    <text evidence="8">The sequence shown here is derived from an EMBL/GenBank/DDBJ whole genome shotgun (WGS) entry which is preliminary data.</text>
</comment>
<dbReference type="PANTHER" id="PTHR23359">
    <property type="entry name" value="NUCLEOTIDE KINASE"/>
    <property type="match status" value="1"/>
</dbReference>
<evidence type="ECO:0000256" key="6">
    <source>
        <dbReference type="RuleBase" id="RU003330"/>
    </source>
</evidence>
<evidence type="ECO:0000256" key="5">
    <source>
        <dbReference type="HAMAP-Rule" id="MF_00235"/>
    </source>
</evidence>
<comment type="subcellular location">
    <subcellularLocation>
        <location evidence="5 7">Cytoplasm</location>
    </subcellularLocation>
</comment>
<feature type="binding site" evidence="5">
    <location>
        <begin position="79"/>
        <end position="81"/>
    </location>
    <ligand>
        <name>AMP</name>
        <dbReference type="ChEBI" id="CHEBI:456215"/>
    </ligand>
</feature>
<sequence length="251" mass="28729">MSRDQQNKKEKMDMKRIPVIFFIGVSGSGKDTQADFLIDNYGFIKISSGNILREIKKEAEGNPDNYEAGVIKRILDDGKFVPTLTIASRWYHILIDLIHKMKFSHGPKDKIKGIIFSSSPRKLAEALLLEDFFNTWPEASVFETRPIFIDVSEKEALRRLQNRLVCASCKKNFMITNKEDKPVKCDSCGGVLEVRHDDTEENIKSRFREFKEFLIPVIDFYGKNNKLATIKGEQSVEGVYKDIIGVLSLDK</sequence>
<feature type="binding site" evidence="5">
    <location>
        <position position="166"/>
    </location>
    <ligand>
        <name>Zn(2+)</name>
        <dbReference type="ChEBI" id="CHEBI:29105"/>
        <note>structural</note>
    </ligand>
</feature>
<feature type="binding site" evidence="5">
    <location>
        <position position="185"/>
    </location>
    <ligand>
        <name>Zn(2+)</name>
        <dbReference type="ChEBI" id="CHEBI:29105"/>
        <note>structural</note>
    </ligand>
</feature>
<protein>
    <recommendedName>
        <fullName evidence="5 7">Adenylate kinase</fullName>
        <shortName evidence="5">AK</shortName>
        <ecNumber evidence="5 7">2.7.4.3</ecNumber>
    </recommendedName>
    <alternativeName>
        <fullName evidence="5">ATP-AMP transphosphorylase</fullName>
    </alternativeName>
    <alternativeName>
        <fullName evidence="5">ATP:AMP phosphotransferase</fullName>
    </alternativeName>
    <alternativeName>
        <fullName evidence="5">Adenylate monophosphate kinase</fullName>
    </alternativeName>
</protein>
<comment type="subunit">
    <text evidence="5 7">Monomer.</text>
</comment>
<evidence type="ECO:0000256" key="7">
    <source>
        <dbReference type="RuleBase" id="RU003331"/>
    </source>
</evidence>
<name>A0A2H0TFE7_9BACT</name>
<organism evidence="8 9">
    <name type="scientific">Candidatus Niyogibacteria bacterium CG10_big_fil_rev_8_21_14_0_10_42_19</name>
    <dbReference type="NCBI Taxonomy" id="1974725"/>
    <lineage>
        <taxon>Bacteria</taxon>
        <taxon>Candidatus Niyogiibacteriota</taxon>
    </lineage>
</organism>
<feature type="binding site" evidence="5">
    <location>
        <position position="53"/>
    </location>
    <ligand>
        <name>AMP</name>
        <dbReference type="ChEBI" id="CHEBI:456215"/>
    </ligand>
</feature>
<evidence type="ECO:0000313" key="9">
    <source>
        <dbReference type="Proteomes" id="UP000229383"/>
    </source>
</evidence>
<dbReference type="EC" id="2.7.4.3" evidence="5 7"/>
<reference evidence="9" key="1">
    <citation type="submission" date="2017-09" db="EMBL/GenBank/DDBJ databases">
        <title>Depth-based differentiation of microbial function through sediment-hosted aquifers and enrichment of novel symbionts in the deep terrestrial subsurface.</title>
        <authorList>
            <person name="Probst A.J."/>
            <person name="Ladd B."/>
            <person name="Jarett J.K."/>
            <person name="Geller-Mcgrath D.E."/>
            <person name="Sieber C.M.K."/>
            <person name="Emerson J.B."/>
            <person name="Anantharaman K."/>
            <person name="Thomas B.C."/>
            <person name="Malmstrom R."/>
            <person name="Stieglmeier M."/>
            <person name="Klingl A."/>
            <person name="Woyke T."/>
            <person name="Ryan C.M."/>
            <person name="Banfield J.F."/>
        </authorList>
    </citation>
    <scope>NUCLEOTIDE SEQUENCE [LARGE SCALE GENOMIC DNA]</scope>
</reference>
<keyword evidence="5" id="KW-0479">Metal-binding</keyword>
<dbReference type="InterPro" id="IPR000850">
    <property type="entry name" value="Adenylat/UMP-CMP_kin"/>
</dbReference>
<keyword evidence="1 5" id="KW-0808">Transferase</keyword>
<dbReference type="GO" id="GO:0005737">
    <property type="term" value="C:cytoplasm"/>
    <property type="evidence" value="ECO:0007669"/>
    <property type="project" value="UniProtKB-SubCell"/>
</dbReference>
<comment type="domain">
    <text evidence="5">Consists of three domains, a large central CORE domain and two small peripheral domains, NMPbind and LID, which undergo movements during catalysis. The LID domain closes over the site of phosphoryl transfer upon ATP binding. Assembling and dissambling the active center during each catalytic cycle provides an effective means to prevent ATP hydrolysis. Some bacteria have evolved a zinc-coordinating structure that stabilizes the LID domain.</text>
</comment>
<evidence type="ECO:0000313" key="8">
    <source>
        <dbReference type="EMBL" id="PIR70262.1"/>
    </source>
</evidence>
<dbReference type="PRINTS" id="PR00094">
    <property type="entry name" value="ADENYLTKNASE"/>
</dbReference>
<dbReference type="InterPro" id="IPR027417">
    <property type="entry name" value="P-loop_NTPase"/>
</dbReference>
<gene>
    <name evidence="5" type="primary">adk</name>
    <name evidence="8" type="ORF">COU46_02515</name>
</gene>
<evidence type="ECO:0000256" key="4">
    <source>
        <dbReference type="ARBA" id="ARBA00022777"/>
    </source>
</evidence>
<keyword evidence="2 5" id="KW-0545">Nucleotide biosynthesis</keyword>
<dbReference type="GO" id="GO:0008270">
    <property type="term" value="F:zinc ion binding"/>
    <property type="evidence" value="ECO:0007669"/>
    <property type="project" value="UniProtKB-UniRule"/>
</dbReference>
<dbReference type="Gene3D" id="3.40.50.300">
    <property type="entry name" value="P-loop containing nucleotide triphosphate hydrolases"/>
    <property type="match status" value="1"/>
</dbReference>
<keyword evidence="5" id="KW-0862">Zinc</keyword>
<dbReference type="CDD" id="cd01428">
    <property type="entry name" value="ADK"/>
    <property type="match status" value="1"/>
</dbReference>
<dbReference type="GO" id="GO:0004017">
    <property type="term" value="F:AMP kinase activity"/>
    <property type="evidence" value="ECO:0007669"/>
    <property type="project" value="UniProtKB-UniRule"/>
</dbReference>
<dbReference type="EMBL" id="PFCN01000030">
    <property type="protein sequence ID" value="PIR70262.1"/>
    <property type="molecule type" value="Genomic_DNA"/>
</dbReference>
<dbReference type="GO" id="GO:0044209">
    <property type="term" value="P:AMP salvage"/>
    <property type="evidence" value="ECO:0007669"/>
    <property type="project" value="UniProtKB-UniRule"/>
</dbReference>
<comment type="catalytic activity">
    <reaction evidence="5 7">
        <text>AMP + ATP = 2 ADP</text>
        <dbReference type="Rhea" id="RHEA:12973"/>
        <dbReference type="ChEBI" id="CHEBI:30616"/>
        <dbReference type="ChEBI" id="CHEBI:456215"/>
        <dbReference type="ChEBI" id="CHEBI:456216"/>
        <dbReference type="EC" id="2.7.4.3"/>
    </reaction>
</comment>
<feature type="binding site" evidence="5">
    <location>
        <position position="169"/>
    </location>
    <ligand>
        <name>Zn(2+)</name>
        <dbReference type="ChEBI" id="CHEBI:29105"/>
        <note>structural</note>
    </ligand>
</feature>
<keyword evidence="5 7" id="KW-0067">ATP-binding</keyword>
<proteinExistence type="inferred from homology"/>
<comment type="pathway">
    <text evidence="5">Purine metabolism; AMP biosynthesis via salvage pathway; AMP from ADP: step 1/1.</text>
</comment>
<keyword evidence="4 5" id="KW-0418">Kinase</keyword>
<dbReference type="Proteomes" id="UP000229383">
    <property type="component" value="Unassembled WGS sequence"/>
</dbReference>
<comment type="similarity">
    <text evidence="5 6">Belongs to the adenylate kinase family.</text>
</comment>
<evidence type="ECO:0000256" key="1">
    <source>
        <dbReference type="ARBA" id="ARBA00022679"/>
    </source>
</evidence>
<dbReference type="Pfam" id="PF00406">
    <property type="entry name" value="ADK"/>
    <property type="match status" value="1"/>
</dbReference>